<dbReference type="InterPro" id="IPR052155">
    <property type="entry name" value="Biofilm_reg_signaling"/>
</dbReference>
<evidence type="ECO:0000259" key="3">
    <source>
        <dbReference type="PROSITE" id="PS50887"/>
    </source>
</evidence>
<dbReference type="PANTHER" id="PTHR44757">
    <property type="entry name" value="DIGUANYLATE CYCLASE DGCP"/>
    <property type="match status" value="1"/>
</dbReference>
<evidence type="ECO:0000313" key="7">
    <source>
        <dbReference type="Proteomes" id="UP001210865"/>
    </source>
</evidence>
<evidence type="ECO:0000313" key="6">
    <source>
        <dbReference type="EMBL" id="WBO24486.1"/>
    </source>
</evidence>
<dbReference type="SUPFAM" id="SSF55073">
    <property type="entry name" value="Nucleotide cyclase"/>
    <property type="match status" value="1"/>
</dbReference>
<feature type="transmembrane region" description="Helical" evidence="1">
    <location>
        <begin position="208"/>
        <end position="235"/>
    </location>
</feature>
<dbReference type="NCBIfam" id="TIGR00254">
    <property type="entry name" value="GGDEF"/>
    <property type="match status" value="1"/>
</dbReference>
<sequence>MENMHDPRLIAAAGVVCAIGIYASFAIAHHAARATGKVRMRWGLVSVLSSGCTAWATHFIVLLAFKPGMPSAFEPLLTAASLASAIAGIGVGVSISIRTRRVQMHFLAGLVLGLGITALHYIGQAAYLVQGQVYWNLGLVIPSIMISLPLSGLGMVAAGSRSRSVRRTAAPLLLFSIAVLHFCGMAAMRLRFDPSKTFPSDAVSPAAITPVVAGVSLALIALALTGWRFDLAAVARLRQDRRRLRELADVALEGLLICQGNAIVAANDSVEQLAGYGSGTLAGTSVDALFPDVDFSRLPEREEREVGLVMLSGRIVPVRVLRCELALGHKIQTVIAVRDQRERLRTEAKIRKLAFNDSLTGLLNRGSYVDRLRHLTDEGTPLALLSIDLDRFKAVNDQFGHLVGDEVLNQVAERLRSIAGPDDFVARVGGDEFGIILIGETAAQRADNVARQVTERLGQPFAAGSVVAYCGATVGIVLAPTDATTTSELRQCADLALYRAKERGRGSVCCFDPEMDEASRDRRTLEADLRTAVADGDIKLVYQPVLSALTGEITSVEALARWSHPKKGPIPPDVFIPLAEECGLIRTLGEALLRLACSDAVWWPSSVRVAVNLSPLQFQSGDLSQTVESVLQDTGLAANRLQLEVTEGLVIRDVERTFMELERLRALGIQILMDDFGVGYSSLSYFQRFPFDKVKIDKSFVDHITTSRASRAIVQAVVGLGEQLGMGIVAEGVETEEQMHALVAAGCTHLQGYLFSKPLTTIEMDERLSALHDASLDGIRRISAQAA</sequence>
<dbReference type="InterPro" id="IPR035965">
    <property type="entry name" value="PAS-like_dom_sf"/>
</dbReference>
<dbReference type="Pfam" id="PF00563">
    <property type="entry name" value="EAL"/>
    <property type="match status" value="1"/>
</dbReference>
<dbReference type="SUPFAM" id="SSF141868">
    <property type="entry name" value="EAL domain-like"/>
    <property type="match status" value="1"/>
</dbReference>
<dbReference type="Proteomes" id="UP001210865">
    <property type="component" value="Chromosome"/>
</dbReference>
<dbReference type="InterPro" id="IPR029787">
    <property type="entry name" value="Nucleotide_cyclase"/>
</dbReference>
<feature type="domain" description="GGDEF" evidence="3">
    <location>
        <begin position="380"/>
        <end position="513"/>
    </location>
</feature>
<feature type="transmembrane region" description="Helical" evidence="1">
    <location>
        <begin position="77"/>
        <end position="97"/>
    </location>
</feature>
<dbReference type="CDD" id="cd01949">
    <property type="entry name" value="GGDEF"/>
    <property type="match status" value="1"/>
</dbReference>
<dbReference type="Gene3D" id="3.30.70.270">
    <property type="match status" value="1"/>
</dbReference>
<feature type="domain" description="MHYT" evidence="4">
    <location>
        <begin position="5"/>
        <end position="191"/>
    </location>
</feature>
<reference evidence="6 7" key="1">
    <citation type="submission" date="2022-12" db="EMBL/GenBank/DDBJ databases">
        <title>Sphingomonas abieness sp. nov., an endophytic bacterium isolated from Abies koreana.</title>
        <authorList>
            <person name="Jiang L."/>
            <person name="Lee J."/>
        </authorList>
    </citation>
    <scope>NUCLEOTIDE SEQUENCE [LARGE SCALE GENOMIC DNA]</scope>
    <source>
        <strain evidence="7">PAMB 00755</strain>
        <strain evidence="6">PAMB00755</strain>
    </source>
</reference>
<dbReference type="InterPro" id="IPR035919">
    <property type="entry name" value="EAL_sf"/>
</dbReference>
<keyword evidence="1" id="KW-0812">Transmembrane</keyword>
<evidence type="ECO:0000259" key="2">
    <source>
        <dbReference type="PROSITE" id="PS50883"/>
    </source>
</evidence>
<keyword evidence="7" id="KW-1185">Reference proteome</keyword>
<name>A0ABY7NYP3_9SPHN</name>
<dbReference type="PANTHER" id="PTHR44757:SF2">
    <property type="entry name" value="BIOFILM ARCHITECTURE MAINTENANCE PROTEIN MBAA"/>
    <property type="match status" value="1"/>
</dbReference>
<dbReference type="Gene3D" id="3.20.20.450">
    <property type="entry name" value="EAL domain"/>
    <property type="match status" value="1"/>
</dbReference>
<dbReference type="PROSITE" id="PS50883">
    <property type="entry name" value="EAL"/>
    <property type="match status" value="1"/>
</dbReference>
<dbReference type="InterPro" id="IPR005330">
    <property type="entry name" value="MHYT_dom"/>
</dbReference>
<feature type="domain" description="EAL" evidence="2">
    <location>
        <begin position="522"/>
        <end position="772"/>
    </location>
</feature>
<dbReference type="SUPFAM" id="SSF55785">
    <property type="entry name" value="PYP-like sensor domain (PAS domain)"/>
    <property type="match status" value="1"/>
</dbReference>
<dbReference type="RefSeq" id="WP_270078483.1">
    <property type="nucleotide sequence ID" value="NZ_CP115174.1"/>
</dbReference>
<gene>
    <name evidence="5" type="ORF">PBT88_06960</name>
    <name evidence="6" type="ORF">PBT88_10475</name>
</gene>
<dbReference type="CDD" id="cd01948">
    <property type="entry name" value="EAL"/>
    <property type="match status" value="1"/>
</dbReference>
<dbReference type="Pfam" id="PF00990">
    <property type="entry name" value="GGDEF"/>
    <property type="match status" value="1"/>
</dbReference>
<dbReference type="EMBL" id="CP115174">
    <property type="protein sequence ID" value="WBO23853.1"/>
    <property type="molecule type" value="Genomic_DNA"/>
</dbReference>
<dbReference type="InterPro" id="IPR001633">
    <property type="entry name" value="EAL_dom"/>
</dbReference>
<dbReference type="InterPro" id="IPR043128">
    <property type="entry name" value="Rev_trsase/Diguanyl_cyclase"/>
</dbReference>
<dbReference type="PROSITE" id="PS50887">
    <property type="entry name" value="GGDEF"/>
    <property type="match status" value="1"/>
</dbReference>
<dbReference type="Gene3D" id="3.30.450.20">
    <property type="entry name" value="PAS domain"/>
    <property type="match status" value="1"/>
</dbReference>
<evidence type="ECO:0000259" key="4">
    <source>
        <dbReference type="PROSITE" id="PS50924"/>
    </source>
</evidence>
<dbReference type="EMBL" id="CP115174">
    <property type="protein sequence ID" value="WBO24486.1"/>
    <property type="molecule type" value="Genomic_DNA"/>
</dbReference>
<evidence type="ECO:0000313" key="5">
    <source>
        <dbReference type="EMBL" id="WBO23853.1"/>
    </source>
</evidence>
<dbReference type="PROSITE" id="PS50924">
    <property type="entry name" value="MHYT"/>
    <property type="match status" value="1"/>
</dbReference>
<dbReference type="Pfam" id="PF13188">
    <property type="entry name" value="PAS_8"/>
    <property type="match status" value="1"/>
</dbReference>
<feature type="transmembrane region" description="Helical" evidence="1">
    <location>
        <begin position="134"/>
        <end position="157"/>
    </location>
</feature>
<keyword evidence="1" id="KW-0472">Membrane</keyword>
<dbReference type="SMART" id="SM00267">
    <property type="entry name" value="GGDEF"/>
    <property type="match status" value="1"/>
</dbReference>
<feature type="transmembrane region" description="Helical" evidence="1">
    <location>
        <begin position="12"/>
        <end position="32"/>
    </location>
</feature>
<feature type="transmembrane region" description="Helical" evidence="1">
    <location>
        <begin position="169"/>
        <end position="188"/>
    </location>
</feature>
<dbReference type="Pfam" id="PF03707">
    <property type="entry name" value="MHYT"/>
    <property type="match status" value="3"/>
</dbReference>
<protein>
    <submittedName>
        <fullName evidence="6">EAL domain-containing protein</fullName>
    </submittedName>
</protein>
<feature type="transmembrane region" description="Helical" evidence="1">
    <location>
        <begin position="104"/>
        <end position="122"/>
    </location>
</feature>
<proteinExistence type="predicted"/>
<organism evidence="6 7">
    <name type="scientific">Sphingomonas abietis</name>
    <dbReference type="NCBI Taxonomy" id="3012344"/>
    <lineage>
        <taxon>Bacteria</taxon>
        <taxon>Pseudomonadati</taxon>
        <taxon>Pseudomonadota</taxon>
        <taxon>Alphaproteobacteria</taxon>
        <taxon>Sphingomonadales</taxon>
        <taxon>Sphingomonadaceae</taxon>
        <taxon>Sphingomonas</taxon>
    </lineage>
</organism>
<keyword evidence="1" id="KW-1133">Transmembrane helix</keyword>
<feature type="transmembrane region" description="Helical" evidence="1">
    <location>
        <begin position="44"/>
        <end position="65"/>
    </location>
</feature>
<dbReference type="InterPro" id="IPR000160">
    <property type="entry name" value="GGDEF_dom"/>
</dbReference>
<accession>A0ABY7NYP3</accession>
<dbReference type="InterPro" id="IPR000014">
    <property type="entry name" value="PAS"/>
</dbReference>
<evidence type="ECO:0000256" key="1">
    <source>
        <dbReference type="PROSITE-ProRule" id="PRU00244"/>
    </source>
</evidence>
<dbReference type="SMART" id="SM00052">
    <property type="entry name" value="EAL"/>
    <property type="match status" value="1"/>
</dbReference>